<evidence type="ECO:0000313" key="3">
    <source>
        <dbReference type="WBParaSite" id="Pan_g7498.t1"/>
    </source>
</evidence>
<feature type="region of interest" description="Disordered" evidence="1">
    <location>
        <begin position="257"/>
        <end position="317"/>
    </location>
</feature>
<evidence type="ECO:0000313" key="2">
    <source>
        <dbReference type="Proteomes" id="UP000492821"/>
    </source>
</evidence>
<dbReference type="AlphaFoldDB" id="A0A7E4W4N1"/>
<dbReference type="WBParaSite" id="Pan_g7498.t1">
    <property type="protein sequence ID" value="Pan_g7498.t1"/>
    <property type="gene ID" value="Pan_g7498"/>
</dbReference>
<dbReference type="Gene3D" id="2.130.10.30">
    <property type="entry name" value="Regulator of chromosome condensation 1/beta-lactamase-inhibitor protein II"/>
    <property type="match status" value="1"/>
</dbReference>
<reference evidence="3" key="2">
    <citation type="submission" date="2020-10" db="UniProtKB">
        <authorList>
            <consortium name="WormBaseParasite"/>
        </authorList>
    </citation>
    <scope>IDENTIFICATION</scope>
</reference>
<feature type="compositionally biased region" description="Basic residues" evidence="1">
    <location>
        <begin position="283"/>
        <end position="310"/>
    </location>
</feature>
<protein>
    <submittedName>
        <fullName evidence="3">Reverse transcriptase domain-containing protein</fullName>
    </submittedName>
</protein>
<sequence>MPRVKKQPIPCPLKAEFEDAFRQFLSTDINNFGAMALYYSKWAAAGDTPLPEFEHWVKKEVLPAPYHLPASHWLWAVSKSKRRVKPMEKLPTPVLIEMMPSQTRSYRKGREFWTEKIKSMPSSFDAWMRDLAQMRAAAVVEPGLEALISGLVQELIDIVVRQTAIPLPGPDAVLEVEETRDNVLHLDDYLEDEPIEDVVADFPEDEPIEEILADVQPEDVPFDEDEAMEEEPEIGAAQQVINAPPAEVLLDRQAELVQQPLPRRPRQARPASKKTTLATRKAPTTRKAKPASKKAKQPPKKAPAKRRRRAPIQPARPAMLQRCRRDGFTVKLMADHTVRISGTIPGIDWKASSLFKAAHDGEVVLRAPPRSKFTKIAAGTSHVMMLTDKDRVMIVGSNRFGQLGTSLSRAKLTRAAAQTPATILRPLYGMAGKKVERIEAQGNESSVWVGGVQYCCGVASDHSWRSSVMKPVEELRQRMRLELQGQ</sequence>
<dbReference type="InterPro" id="IPR009091">
    <property type="entry name" value="RCC1/BLIP-II"/>
</dbReference>
<proteinExistence type="predicted"/>
<keyword evidence="2" id="KW-1185">Reference proteome</keyword>
<reference evidence="2" key="1">
    <citation type="journal article" date="2013" name="Genetics">
        <title>The draft genome and transcriptome of Panagrellus redivivus are shaped by the harsh demands of a free-living lifestyle.</title>
        <authorList>
            <person name="Srinivasan J."/>
            <person name="Dillman A.R."/>
            <person name="Macchietto M.G."/>
            <person name="Heikkinen L."/>
            <person name="Lakso M."/>
            <person name="Fracchia K.M."/>
            <person name="Antoshechkin I."/>
            <person name="Mortazavi A."/>
            <person name="Wong G."/>
            <person name="Sternberg P.W."/>
        </authorList>
    </citation>
    <scope>NUCLEOTIDE SEQUENCE [LARGE SCALE GENOMIC DNA]</scope>
    <source>
        <strain evidence="2">MT8872</strain>
    </source>
</reference>
<dbReference type="SUPFAM" id="SSF50985">
    <property type="entry name" value="RCC1/BLIP-II"/>
    <property type="match status" value="1"/>
</dbReference>
<name>A0A7E4W4N1_PANRE</name>
<organism evidence="2 3">
    <name type="scientific">Panagrellus redivivus</name>
    <name type="common">Microworm</name>
    <dbReference type="NCBI Taxonomy" id="6233"/>
    <lineage>
        <taxon>Eukaryota</taxon>
        <taxon>Metazoa</taxon>
        <taxon>Ecdysozoa</taxon>
        <taxon>Nematoda</taxon>
        <taxon>Chromadorea</taxon>
        <taxon>Rhabditida</taxon>
        <taxon>Tylenchina</taxon>
        <taxon>Panagrolaimomorpha</taxon>
        <taxon>Panagrolaimoidea</taxon>
        <taxon>Panagrolaimidae</taxon>
        <taxon>Panagrellus</taxon>
    </lineage>
</organism>
<dbReference type="Proteomes" id="UP000492821">
    <property type="component" value="Unassembled WGS sequence"/>
</dbReference>
<accession>A0A7E4W4N1</accession>
<dbReference type="Pfam" id="PF13540">
    <property type="entry name" value="RCC1_2"/>
    <property type="match status" value="1"/>
</dbReference>
<evidence type="ECO:0000256" key="1">
    <source>
        <dbReference type="SAM" id="MobiDB-lite"/>
    </source>
</evidence>
<feature type="compositionally biased region" description="Low complexity" evidence="1">
    <location>
        <begin position="268"/>
        <end position="282"/>
    </location>
</feature>